<dbReference type="RefSeq" id="WP_304376324.1">
    <property type="nucleotide sequence ID" value="NZ_JAUOZU010000007.1"/>
</dbReference>
<dbReference type="PROSITE" id="PS01124">
    <property type="entry name" value="HTH_ARAC_FAMILY_2"/>
    <property type="match status" value="1"/>
</dbReference>
<comment type="caution">
    <text evidence="5">The sequence shown here is derived from an EMBL/GenBank/DDBJ whole genome shotgun (WGS) entry which is preliminary data.</text>
</comment>
<evidence type="ECO:0000256" key="3">
    <source>
        <dbReference type="ARBA" id="ARBA00023163"/>
    </source>
</evidence>
<dbReference type="Gene3D" id="1.10.10.60">
    <property type="entry name" value="Homeodomain-like"/>
    <property type="match status" value="2"/>
</dbReference>
<reference evidence="5" key="2">
    <citation type="submission" date="2023-07" db="EMBL/GenBank/DDBJ databases">
        <authorList>
            <person name="Shen H."/>
        </authorList>
    </citation>
    <scope>NUCLEOTIDE SEQUENCE</scope>
    <source>
        <strain evidence="5">TNR-22</strain>
    </source>
</reference>
<dbReference type="InterPro" id="IPR018060">
    <property type="entry name" value="HTH_AraC"/>
</dbReference>
<dbReference type="SMART" id="SM00342">
    <property type="entry name" value="HTH_ARAC"/>
    <property type="match status" value="1"/>
</dbReference>
<proteinExistence type="predicted"/>
<name>A0ABT8YL26_9HYPH</name>
<dbReference type="PANTHER" id="PTHR46796:SF2">
    <property type="entry name" value="TRANSCRIPTIONAL REGULATORY PROTEIN"/>
    <property type="match status" value="1"/>
</dbReference>
<dbReference type="InterPro" id="IPR037923">
    <property type="entry name" value="HTH-like"/>
</dbReference>
<sequence>MANSNRAFARHTHDQFGIGIVLRGGQTSTSGRGLVEAVAGDLITVNPGEVHDGIPLNADGRSWSMLYFDCNLILDHFGDLAEGRSYDELHFPVLRDDRASSLFLHLKDALTDAGSVTGMAAQSLLIELLHCLVSAVPSEKTTAVPLAVERAKARIDDCPVGEYSLGKLAAQSALSRFQFLRAFRRLTGLTPHAYILQKRVHLARRLIGSGVGLAEVSAASGFADQSHMTRAFAARYGISPGSFAAAIA</sequence>
<accession>A0ABT8YL26</accession>
<evidence type="ECO:0000256" key="2">
    <source>
        <dbReference type="ARBA" id="ARBA00023125"/>
    </source>
</evidence>
<keyword evidence="1" id="KW-0805">Transcription regulation</keyword>
<keyword evidence="2" id="KW-0238">DNA-binding</keyword>
<dbReference type="InterPro" id="IPR050204">
    <property type="entry name" value="AraC_XylS_family_regulators"/>
</dbReference>
<dbReference type="Pfam" id="PF02311">
    <property type="entry name" value="AraC_binding"/>
    <property type="match status" value="1"/>
</dbReference>
<dbReference type="InterPro" id="IPR003313">
    <property type="entry name" value="AraC-bd"/>
</dbReference>
<evidence type="ECO:0000313" key="6">
    <source>
        <dbReference type="Proteomes" id="UP001174932"/>
    </source>
</evidence>
<evidence type="ECO:0000313" key="5">
    <source>
        <dbReference type="EMBL" id="MDO6964411.1"/>
    </source>
</evidence>
<dbReference type="Pfam" id="PF12833">
    <property type="entry name" value="HTH_18"/>
    <property type="match status" value="1"/>
</dbReference>
<dbReference type="SUPFAM" id="SSF46689">
    <property type="entry name" value="Homeodomain-like"/>
    <property type="match status" value="2"/>
</dbReference>
<organism evidence="5 6">
    <name type="scientific">Rhizobium alvei</name>
    <dbReference type="NCBI Taxonomy" id="1132659"/>
    <lineage>
        <taxon>Bacteria</taxon>
        <taxon>Pseudomonadati</taxon>
        <taxon>Pseudomonadota</taxon>
        <taxon>Alphaproteobacteria</taxon>
        <taxon>Hyphomicrobiales</taxon>
        <taxon>Rhizobiaceae</taxon>
        <taxon>Rhizobium/Agrobacterium group</taxon>
        <taxon>Rhizobium</taxon>
    </lineage>
</organism>
<dbReference type="EMBL" id="JAUOZU010000007">
    <property type="protein sequence ID" value="MDO6964411.1"/>
    <property type="molecule type" value="Genomic_DNA"/>
</dbReference>
<protein>
    <submittedName>
        <fullName evidence="5">AraC family transcriptional regulator</fullName>
    </submittedName>
</protein>
<feature type="domain" description="HTH araC/xylS-type" evidence="4">
    <location>
        <begin position="149"/>
        <end position="246"/>
    </location>
</feature>
<dbReference type="SUPFAM" id="SSF51215">
    <property type="entry name" value="Regulatory protein AraC"/>
    <property type="match status" value="1"/>
</dbReference>
<keyword evidence="6" id="KW-1185">Reference proteome</keyword>
<evidence type="ECO:0000256" key="1">
    <source>
        <dbReference type="ARBA" id="ARBA00023015"/>
    </source>
</evidence>
<reference evidence="5" key="1">
    <citation type="journal article" date="2015" name="Int. J. Syst. Evol. Microbiol.">
        <title>Rhizobium alvei sp. nov., isolated from a freshwater river.</title>
        <authorList>
            <person name="Sheu S.Y."/>
            <person name="Huang H.W."/>
            <person name="Young C.C."/>
            <person name="Chen W.M."/>
        </authorList>
    </citation>
    <scope>NUCLEOTIDE SEQUENCE</scope>
    <source>
        <strain evidence="5">TNR-22</strain>
    </source>
</reference>
<dbReference type="Proteomes" id="UP001174932">
    <property type="component" value="Unassembled WGS sequence"/>
</dbReference>
<dbReference type="InterPro" id="IPR009057">
    <property type="entry name" value="Homeodomain-like_sf"/>
</dbReference>
<gene>
    <name evidence="5" type="ORF">Q4481_10625</name>
</gene>
<keyword evidence="3" id="KW-0804">Transcription</keyword>
<dbReference type="PANTHER" id="PTHR46796">
    <property type="entry name" value="HTH-TYPE TRANSCRIPTIONAL ACTIVATOR RHAS-RELATED"/>
    <property type="match status" value="1"/>
</dbReference>
<evidence type="ECO:0000259" key="4">
    <source>
        <dbReference type="PROSITE" id="PS01124"/>
    </source>
</evidence>